<keyword evidence="3" id="KW-0378">Hydrolase</keyword>
<comment type="caution">
    <text evidence="5">The sequence shown here is derived from an EMBL/GenBank/DDBJ whole genome shotgun (WGS) entry which is preliminary data.</text>
</comment>
<dbReference type="InterPro" id="IPR038765">
    <property type="entry name" value="Papain-like_cys_pep_sf"/>
</dbReference>
<dbReference type="GO" id="GO:0008234">
    <property type="term" value="F:cysteine-type peptidase activity"/>
    <property type="evidence" value="ECO:0007669"/>
    <property type="project" value="InterPro"/>
</dbReference>
<proteinExistence type="inferred from homology"/>
<comment type="similarity">
    <text evidence="1">Belongs to the peptidase C48 family.</text>
</comment>
<keyword evidence="2" id="KW-0645">Protease</keyword>
<dbReference type="SUPFAM" id="SSF54001">
    <property type="entry name" value="Cysteine proteinases"/>
    <property type="match status" value="1"/>
</dbReference>
<dbReference type="GO" id="GO:0006508">
    <property type="term" value="P:proteolysis"/>
    <property type="evidence" value="ECO:0007669"/>
    <property type="project" value="UniProtKB-KW"/>
</dbReference>
<gene>
    <name evidence="5" type="ORF">T459_23062</name>
</gene>
<dbReference type="AlphaFoldDB" id="A0A2G2YRA0"/>
<evidence type="ECO:0000259" key="4">
    <source>
        <dbReference type="PROSITE" id="PS50600"/>
    </source>
</evidence>
<accession>A0A2G2YRA0</accession>
<evidence type="ECO:0000256" key="1">
    <source>
        <dbReference type="ARBA" id="ARBA00005234"/>
    </source>
</evidence>
<evidence type="ECO:0000313" key="6">
    <source>
        <dbReference type="Proteomes" id="UP000222542"/>
    </source>
</evidence>
<reference evidence="5 6" key="1">
    <citation type="journal article" date="2014" name="Nat. Genet.">
        <title>Genome sequence of the hot pepper provides insights into the evolution of pungency in Capsicum species.</title>
        <authorList>
            <person name="Kim S."/>
            <person name="Park M."/>
            <person name="Yeom S.I."/>
            <person name="Kim Y.M."/>
            <person name="Lee J.M."/>
            <person name="Lee H.A."/>
            <person name="Seo E."/>
            <person name="Choi J."/>
            <person name="Cheong K."/>
            <person name="Kim K.T."/>
            <person name="Jung K."/>
            <person name="Lee G.W."/>
            <person name="Oh S.K."/>
            <person name="Bae C."/>
            <person name="Kim S.B."/>
            <person name="Lee H.Y."/>
            <person name="Kim S.Y."/>
            <person name="Kim M.S."/>
            <person name="Kang B.C."/>
            <person name="Jo Y.D."/>
            <person name="Yang H.B."/>
            <person name="Jeong H.J."/>
            <person name="Kang W.H."/>
            <person name="Kwon J.K."/>
            <person name="Shin C."/>
            <person name="Lim J.Y."/>
            <person name="Park J.H."/>
            <person name="Huh J.H."/>
            <person name="Kim J.S."/>
            <person name="Kim B.D."/>
            <person name="Cohen O."/>
            <person name="Paran I."/>
            <person name="Suh M.C."/>
            <person name="Lee S.B."/>
            <person name="Kim Y.K."/>
            <person name="Shin Y."/>
            <person name="Noh S.J."/>
            <person name="Park J."/>
            <person name="Seo Y.S."/>
            <person name="Kwon S.Y."/>
            <person name="Kim H.A."/>
            <person name="Park J.M."/>
            <person name="Kim H.J."/>
            <person name="Choi S.B."/>
            <person name="Bosland P.W."/>
            <person name="Reeves G."/>
            <person name="Jo S.H."/>
            <person name="Lee B.W."/>
            <person name="Cho H.T."/>
            <person name="Choi H.S."/>
            <person name="Lee M.S."/>
            <person name="Yu Y."/>
            <person name="Do Choi Y."/>
            <person name="Park B.S."/>
            <person name="van Deynze A."/>
            <person name="Ashrafi H."/>
            <person name="Hill T."/>
            <person name="Kim W.T."/>
            <person name="Pai H.S."/>
            <person name="Ahn H.K."/>
            <person name="Yeam I."/>
            <person name="Giovannoni J.J."/>
            <person name="Rose J.K."/>
            <person name="Sorensen I."/>
            <person name="Lee S.J."/>
            <person name="Kim R.W."/>
            <person name="Choi I.Y."/>
            <person name="Choi B.S."/>
            <person name="Lim J.S."/>
            <person name="Lee Y.H."/>
            <person name="Choi D."/>
        </authorList>
    </citation>
    <scope>NUCLEOTIDE SEQUENCE [LARGE SCALE GENOMIC DNA]</scope>
    <source>
        <strain evidence="6">cv. CM334</strain>
    </source>
</reference>
<name>A0A2G2YRA0_CAPAN</name>
<dbReference type="Proteomes" id="UP000222542">
    <property type="component" value="Unassembled WGS sequence"/>
</dbReference>
<dbReference type="EMBL" id="AYRZ02000009">
    <property type="protein sequence ID" value="PHT72277.1"/>
    <property type="molecule type" value="Genomic_DNA"/>
</dbReference>
<dbReference type="PANTHER" id="PTHR31470">
    <property type="entry name" value="CYSTEINE PROTEINASES SUPERFAMILY PROTEIN-RELATED-RELATED"/>
    <property type="match status" value="1"/>
</dbReference>
<dbReference type="PANTHER" id="PTHR31470:SF56">
    <property type="entry name" value="ULP1 PROTEASE FAMILY, C-TERMINAL CATALYTIC DOMAIN CONTAINING PROTEIN"/>
    <property type="match status" value="1"/>
</dbReference>
<feature type="domain" description="Ubiquitin-like protease family profile" evidence="4">
    <location>
        <begin position="1"/>
        <end position="255"/>
    </location>
</feature>
<dbReference type="Gene3D" id="3.40.395.10">
    <property type="entry name" value="Adenoviral Proteinase, Chain A"/>
    <property type="match status" value="1"/>
</dbReference>
<keyword evidence="6" id="KW-1185">Reference proteome</keyword>
<dbReference type="PROSITE" id="PS50600">
    <property type="entry name" value="ULP_PROTEASE"/>
    <property type="match status" value="1"/>
</dbReference>
<evidence type="ECO:0000256" key="2">
    <source>
        <dbReference type="ARBA" id="ARBA00022670"/>
    </source>
</evidence>
<dbReference type="Gramene" id="PHT72277">
    <property type="protein sequence ID" value="PHT72277"/>
    <property type="gene ID" value="T459_23062"/>
</dbReference>
<sequence length="280" mass="32679">MDKVVAIRSESVMSPRILNWRSSEDLIFNEYLKTTMFKRYSNEVRAEMLKFQEKVLDGMSNNKKKVDKQFAEVKQYVVEFVKTILNELRSAGIKSDEFNEDRKNDSRSVDDLLQTPHESKTCEEIPNKPINVKDELSRDMTFEMDVNVSESFHWIMILFRIRYRCLYVYDSFIGGALNTKNVHRHVQSLATIIPLFLFATDFYGKQADICWDREPTYIDKSMPDPLKYVIVRNIPQQAPQSNDCGMYACAFAKVLSHGLFDISTNMFNATNHRMRYGAIL</sequence>
<evidence type="ECO:0000313" key="5">
    <source>
        <dbReference type="EMBL" id="PHT72277.1"/>
    </source>
</evidence>
<evidence type="ECO:0000256" key="3">
    <source>
        <dbReference type="ARBA" id="ARBA00022801"/>
    </source>
</evidence>
<dbReference type="InterPro" id="IPR003653">
    <property type="entry name" value="Peptidase_C48_C"/>
</dbReference>
<reference evidence="5 6" key="2">
    <citation type="journal article" date="2017" name="Genome Biol.">
        <title>New reference genome sequences of hot pepper reveal the massive evolution of plant disease-resistance genes by retroduplication.</title>
        <authorList>
            <person name="Kim S."/>
            <person name="Park J."/>
            <person name="Yeom S.I."/>
            <person name="Kim Y.M."/>
            <person name="Seo E."/>
            <person name="Kim K.T."/>
            <person name="Kim M.S."/>
            <person name="Lee J.M."/>
            <person name="Cheong K."/>
            <person name="Shin H.S."/>
            <person name="Kim S.B."/>
            <person name="Han K."/>
            <person name="Lee J."/>
            <person name="Park M."/>
            <person name="Lee H.A."/>
            <person name="Lee H.Y."/>
            <person name="Lee Y."/>
            <person name="Oh S."/>
            <person name="Lee J.H."/>
            <person name="Choi E."/>
            <person name="Choi E."/>
            <person name="Lee S.E."/>
            <person name="Jeon J."/>
            <person name="Kim H."/>
            <person name="Choi G."/>
            <person name="Song H."/>
            <person name="Lee J."/>
            <person name="Lee S.C."/>
            <person name="Kwon J.K."/>
            <person name="Lee H.Y."/>
            <person name="Koo N."/>
            <person name="Hong Y."/>
            <person name="Kim R.W."/>
            <person name="Kang W.H."/>
            <person name="Huh J.H."/>
            <person name="Kang B.C."/>
            <person name="Yang T.J."/>
            <person name="Lee Y.H."/>
            <person name="Bennetzen J.L."/>
            <person name="Choi D."/>
        </authorList>
    </citation>
    <scope>NUCLEOTIDE SEQUENCE [LARGE SCALE GENOMIC DNA]</scope>
    <source>
        <strain evidence="6">cv. CM334</strain>
    </source>
</reference>
<protein>
    <recommendedName>
        <fullName evidence="4">Ubiquitin-like protease family profile domain-containing protein</fullName>
    </recommendedName>
</protein>
<dbReference type="Pfam" id="PF02902">
    <property type="entry name" value="Peptidase_C48"/>
    <property type="match status" value="1"/>
</dbReference>
<organism evidence="5 6">
    <name type="scientific">Capsicum annuum</name>
    <name type="common">Capsicum pepper</name>
    <dbReference type="NCBI Taxonomy" id="4072"/>
    <lineage>
        <taxon>Eukaryota</taxon>
        <taxon>Viridiplantae</taxon>
        <taxon>Streptophyta</taxon>
        <taxon>Embryophyta</taxon>
        <taxon>Tracheophyta</taxon>
        <taxon>Spermatophyta</taxon>
        <taxon>Magnoliopsida</taxon>
        <taxon>eudicotyledons</taxon>
        <taxon>Gunneridae</taxon>
        <taxon>Pentapetalae</taxon>
        <taxon>asterids</taxon>
        <taxon>lamiids</taxon>
        <taxon>Solanales</taxon>
        <taxon>Solanaceae</taxon>
        <taxon>Solanoideae</taxon>
        <taxon>Capsiceae</taxon>
        <taxon>Capsicum</taxon>
    </lineage>
</organism>